<name>A0A1G6IKF4_9PSEU</name>
<dbReference type="EMBL" id="FMZE01000001">
    <property type="protein sequence ID" value="SDC06997.1"/>
    <property type="molecule type" value="Genomic_DNA"/>
</dbReference>
<accession>A0A1G6IKF4</accession>
<protein>
    <submittedName>
        <fullName evidence="1">Pimeloyl-ACP methyl ester carboxylesterase</fullName>
    </submittedName>
</protein>
<dbReference type="InterPro" id="IPR029058">
    <property type="entry name" value="AB_hydrolase_fold"/>
</dbReference>
<reference evidence="1 2" key="1">
    <citation type="submission" date="2016-10" db="EMBL/GenBank/DDBJ databases">
        <authorList>
            <person name="de Groot N.N."/>
        </authorList>
    </citation>
    <scope>NUCLEOTIDE SEQUENCE [LARGE SCALE GENOMIC DNA]</scope>
    <source>
        <strain evidence="1 2">CGMCC 4.5506</strain>
    </source>
</reference>
<evidence type="ECO:0000313" key="1">
    <source>
        <dbReference type="EMBL" id="SDC06997.1"/>
    </source>
</evidence>
<dbReference type="STRING" id="530584.SAMN05421630_101309"/>
<gene>
    <name evidence="1" type="ORF">SAMN05421630_101309</name>
</gene>
<dbReference type="InterPro" id="IPR050471">
    <property type="entry name" value="AB_hydrolase"/>
</dbReference>
<organism evidence="1 2">
    <name type="scientific">Prauserella marina</name>
    <dbReference type="NCBI Taxonomy" id="530584"/>
    <lineage>
        <taxon>Bacteria</taxon>
        <taxon>Bacillati</taxon>
        <taxon>Actinomycetota</taxon>
        <taxon>Actinomycetes</taxon>
        <taxon>Pseudonocardiales</taxon>
        <taxon>Pseudonocardiaceae</taxon>
        <taxon>Prauserella</taxon>
    </lineage>
</organism>
<dbReference type="OrthoDB" id="3210164at2"/>
<dbReference type="GO" id="GO:0046503">
    <property type="term" value="P:glycerolipid catabolic process"/>
    <property type="evidence" value="ECO:0007669"/>
    <property type="project" value="TreeGrafter"/>
</dbReference>
<dbReference type="Proteomes" id="UP000199494">
    <property type="component" value="Unassembled WGS sequence"/>
</dbReference>
<dbReference type="InterPro" id="IPR000073">
    <property type="entry name" value="AB_hydrolase_1"/>
</dbReference>
<dbReference type="Pfam" id="PF00561">
    <property type="entry name" value="Abhydrolase_1"/>
    <property type="match status" value="1"/>
</dbReference>
<sequence length="476" mass="49990">MSMLFGLDLPSVVGSVGLWTLLGLLAGRVAKRDSAGKAAESARTARIALVVGALAVASAILANIVVWGDFGWFVVPGDKPLLGLLTGVPAILVAATTLPRLMRVATMRPAGETRKVSLTGPPCVAALAAVTALHYLVVPHVPPRPFELIVPLAALGIASAVVLLAAERNKRALPRILVVVTMLAGLVIPLGTTLSGADPNTADASSVHSGYVLTEGNRLYYEVAGEGPPLLMIAGGGGDAAYYGKVRAALAENYQVITYGRRGSSRSVQREPGTFTVAQQARDAVAVLEAQGHSSGLVFGSSAGAIVALELIQRNPGRVRGAVVHEPPTVRVLPDRDRWLSHFADVYQRSFELGAGVAMLEFTLGVGVPPRAYLSAPPEFSARSGDNQRHFIRQEMLPFVNYVPSSAAIKAGGVPFVLAAGGESLDQDRYYARTVPVLAERLGVEPTVFPGHHLSYFDNPGEWAAALRSALDGLAR</sequence>
<dbReference type="Gene3D" id="3.40.50.1820">
    <property type="entry name" value="alpha/beta hydrolase"/>
    <property type="match status" value="1"/>
</dbReference>
<dbReference type="AlphaFoldDB" id="A0A1G6IKF4"/>
<dbReference type="PANTHER" id="PTHR43433">
    <property type="entry name" value="HYDROLASE, ALPHA/BETA FOLD FAMILY PROTEIN"/>
    <property type="match status" value="1"/>
</dbReference>
<dbReference type="PANTHER" id="PTHR43433:SF5">
    <property type="entry name" value="AB HYDROLASE-1 DOMAIN-CONTAINING PROTEIN"/>
    <property type="match status" value="1"/>
</dbReference>
<dbReference type="GO" id="GO:0004806">
    <property type="term" value="F:triacylglycerol lipase activity"/>
    <property type="evidence" value="ECO:0007669"/>
    <property type="project" value="TreeGrafter"/>
</dbReference>
<proteinExistence type="predicted"/>
<evidence type="ECO:0000313" key="2">
    <source>
        <dbReference type="Proteomes" id="UP000199494"/>
    </source>
</evidence>
<dbReference type="SUPFAM" id="SSF53474">
    <property type="entry name" value="alpha/beta-Hydrolases"/>
    <property type="match status" value="1"/>
</dbReference>
<keyword evidence="2" id="KW-1185">Reference proteome</keyword>